<feature type="compositionally biased region" description="Acidic residues" evidence="6">
    <location>
        <begin position="153"/>
        <end position="162"/>
    </location>
</feature>
<dbReference type="STRING" id="6265.A0A0B2UW74"/>
<dbReference type="PANTHER" id="PTHR23057">
    <property type="entry name" value="JUXTAPOSED WITH ANOTHER ZINC FINGER PROTEIN 1"/>
    <property type="match status" value="1"/>
</dbReference>
<evidence type="ECO:0000256" key="4">
    <source>
        <dbReference type="ARBA" id="ARBA00022833"/>
    </source>
</evidence>
<dbReference type="Gene3D" id="3.30.160.60">
    <property type="entry name" value="Classic Zinc Finger"/>
    <property type="match status" value="2"/>
</dbReference>
<dbReference type="InterPro" id="IPR013087">
    <property type="entry name" value="Znf_C2H2_type"/>
</dbReference>
<keyword evidence="4" id="KW-0862">Zinc</keyword>
<evidence type="ECO:0000256" key="3">
    <source>
        <dbReference type="ARBA" id="ARBA00022771"/>
    </source>
</evidence>
<feature type="compositionally biased region" description="Low complexity" evidence="6">
    <location>
        <begin position="276"/>
        <end position="301"/>
    </location>
</feature>
<feature type="compositionally biased region" description="Polar residues" evidence="6">
    <location>
        <begin position="351"/>
        <end position="367"/>
    </location>
</feature>
<dbReference type="GO" id="GO:0005634">
    <property type="term" value="C:nucleus"/>
    <property type="evidence" value="ECO:0007669"/>
    <property type="project" value="TreeGrafter"/>
</dbReference>
<keyword evidence="9" id="KW-1185">Reference proteome</keyword>
<feature type="region of interest" description="Disordered" evidence="6">
    <location>
        <begin position="465"/>
        <end position="491"/>
    </location>
</feature>
<feature type="region of interest" description="Disordered" evidence="6">
    <location>
        <begin position="276"/>
        <end position="367"/>
    </location>
</feature>
<dbReference type="Proteomes" id="UP000031036">
    <property type="component" value="Unassembled WGS sequence"/>
</dbReference>
<evidence type="ECO:0000259" key="7">
    <source>
        <dbReference type="PROSITE" id="PS50157"/>
    </source>
</evidence>
<protein>
    <submittedName>
        <fullName evidence="8">Zinc finger protein sfp1</fullName>
    </submittedName>
</protein>
<name>A0A0B2UW74_TOXCA</name>
<dbReference type="SUPFAM" id="SSF57667">
    <property type="entry name" value="beta-beta-alpha zinc fingers"/>
    <property type="match status" value="2"/>
</dbReference>
<comment type="caution">
    <text evidence="8">The sequence shown here is derived from an EMBL/GenBank/DDBJ whole genome shotgun (WGS) entry which is preliminary data.</text>
</comment>
<dbReference type="PANTHER" id="PTHR23057:SF0">
    <property type="entry name" value="JUXTAPOSED WITH ANOTHER ZINC FINGER PROTEIN 1"/>
    <property type="match status" value="1"/>
</dbReference>
<dbReference type="OMA" id="QTHQRIN"/>
<feature type="region of interest" description="Disordered" evidence="6">
    <location>
        <begin position="111"/>
        <end position="167"/>
    </location>
</feature>
<feature type="compositionally biased region" description="Polar residues" evidence="6">
    <location>
        <begin position="114"/>
        <end position="136"/>
    </location>
</feature>
<accession>A0A0B2UW74</accession>
<keyword evidence="3 5" id="KW-0863">Zinc-finger</keyword>
<evidence type="ECO:0000256" key="2">
    <source>
        <dbReference type="ARBA" id="ARBA00022737"/>
    </source>
</evidence>
<proteinExistence type="predicted"/>
<dbReference type="PROSITE" id="PS50157">
    <property type="entry name" value="ZINC_FINGER_C2H2_2"/>
    <property type="match status" value="1"/>
</dbReference>
<dbReference type="OrthoDB" id="5863628at2759"/>
<evidence type="ECO:0000256" key="1">
    <source>
        <dbReference type="ARBA" id="ARBA00022723"/>
    </source>
</evidence>
<sequence length="491" mass="52786">MSFSLFTTNACHFDNCGLHFATLYDLLQHIEETHIPIVEAELKKKEECEKAIASQQSENSAETTKSTTSSSSTPTLPLSAIYKLFPVLPAHKARPIKYEPTKISFCHYRKRPSPVSSVSTALYAPGNTTDKASTPCRSEHDEGLSNDSFRTDDGDDGENGEGMEERRHKCPVEGCNKRYKNLQGARYHARQVHGITDETAGRVTPIEAISNASGSQSPLTQPPTPSKYANMRPYKCGQCSKRYKTVVGLNNHVQQAHQRVASTGSQNMTPNLVPVSPSAVSNSSTTHLHSSSTSIDSSHNSGMAGKPLMYSSQMGVTMSSAHAASAPPPGMRVSTQPLQTAPPPTAAGHQYHQQASSVATTNQPTTTNIQVRTVGTISGGSRTNSMVESRVSYGGMVDGSQQTEQRGTHSVQSKMPQRVVSAGNLSVVGRSQYQHSQAMVHRVKMSTSTIGSGMGAQVVNVQTTQLSNSSVSSPQTSQTSRSQVFQQAQQS</sequence>
<dbReference type="AlphaFoldDB" id="A0A0B2UW74"/>
<evidence type="ECO:0000313" key="9">
    <source>
        <dbReference type="Proteomes" id="UP000031036"/>
    </source>
</evidence>
<keyword evidence="2" id="KW-0677">Repeat</keyword>
<dbReference type="GO" id="GO:0008270">
    <property type="term" value="F:zinc ion binding"/>
    <property type="evidence" value="ECO:0007669"/>
    <property type="project" value="UniProtKB-KW"/>
</dbReference>
<dbReference type="InterPro" id="IPR036236">
    <property type="entry name" value="Znf_C2H2_sf"/>
</dbReference>
<dbReference type="EMBL" id="JPKZ01003092">
    <property type="protein sequence ID" value="KHN73643.1"/>
    <property type="molecule type" value="Genomic_DNA"/>
</dbReference>
<dbReference type="PROSITE" id="PS00028">
    <property type="entry name" value="ZINC_FINGER_C2H2_1"/>
    <property type="match status" value="3"/>
</dbReference>
<dbReference type="SMART" id="SM00355">
    <property type="entry name" value="ZnF_C2H2"/>
    <property type="match status" value="3"/>
</dbReference>
<evidence type="ECO:0000313" key="8">
    <source>
        <dbReference type="EMBL" id="KHN73643.1"/>
    </source>
</evidence>
<feature type="domain" description="C2H2-type" evidence="7">
    <location>
        <begin position="234"/>
        <end position="257"/>
    </location>
</feature>
<feature type="compositionally biased region" description="Low complexity" evidence="6">
    <location>
        <begin position="63"/>
        <end position="74"/>
    </location>
</feature>
<dbReference type="InterPro" id="IPR051580">
    <property type="entry name" value="ZnF-Chromatin_assoc"/>
</dbReference>
<feature type="compositionally biased region" description="Low complexity" evidence="6">
    <location>
        <begin position="465"/>
        <end position="483"/>
    </location>
</feature>
<gene>
    <name evidence="8" type="primary">sfp1</name>
    <name evidence="8" type="ORF">Tcan_13059</name>
</gene>
<organism evidence="8 9">
    <name type="scientific">Toxocara canis</name>
    <name type="common">Canine roundworm</name>
    <dbReference type="NCBI Taxonomy" id="6265"/>
    <lineage>
        <taxon>Eukaryota</taxon>
        <taxon>Metazoa</taxon>
        <taxon>Ecdysozoa</taxon>
        <taxon>Nematoda</taxon>
        <taxon>Chromadorea</taxon>
        <taxon>Rhabditida</taxon>
        <taxon>Spirurina</taxon>
        <taxon>Ascaridomorpha</taxon>
        <taxon>Ascaridoidea</taxon>
        <taxon>Toxocaridae</taxon>
        <taxon>Toxocara</taxon>
    </lineage>
</organism>
<keyword evidence="1" id="KW-0479">Metal-binding</keyword>
<evidence type="ECO:0000256" key="6">
    <source>
        <dbReference type="SAM" id="MobiDB-lite"/>
    </source>
</evidence>
<evidence type="ECO:0000256" key="5">
    <source>
        <dbReference type="PROSITE-ProRule" id="PRU00042"/>
    </source>
</evidence>
<feature type="region of interest" description="Disordered" evidence="6">
    <location>
        <begin position="49"/>
        <end position="74"/>
    </location>
</feature>
<reference evidence="8 9" key="1">
    <citation type="submission" date="2014-11" db="EMBL/GenBank/DDBJ databases">
        <title>Genetic blueprint of the zoonotic pathogen Toxocara canis.</title>
        <authorList>
            <person name="Zhu X.-Q."/>
            <person name="Korhonen P.K."/>
            <person name="Cai H."/>
            <person name="Young N.D."/>
            <person name="Nejsum P."/>
            <person name="von Samson-Himmelstjerna G."/>
            <person name="Boag P.R."/>
            <person name="Tan P."/>
            <person name="Li Q."/>
            <person name="Min J."/>
            <person name="Yang Y."/>
            <person name="Wang X."/>
            <person name="Fang X."/>
            <person name="Hall R.S."/>
            <person name="Hofmann A."/>
            <person name="Sternberg P.W."/>
            <person name="Jex A.R."/>
            <person name="Gasser R.B."/>
        </authorList>
    </citation>
    <scope>NUCLEOTIDE SEQUENCE [LARGE SCALE GENOMIC DNA]</scope>
    <source>
        <strain evidence="8">PN_DK_2014</strain>
    </source>
</reference>